<comment type="caution">
    <text evidence="1">The sequence shown here is derived from an EMBL/GenBank/DDBJ whole genome shotgun (WGS) entry which is preliminary data.</text>
</comment>
<dbReference type="EMBL" id="CM042028">
    <property type="protein sequence ID" value="KAI3799891.1"/>
    <property type="molecule type" value="Genomic_DNA"/>
</dbReference>
<name>A0ACB9HX59_9ASTR</name>
<evidence type="ECO:0000313" key="2">
    <source>
        <dbReference type="Proteomes" id="UP001056120"/>
    </source>
</evidence>
<evidence type="ECO:0000313" key="1">
    <source>
        <dbReference type="EMBL" id="KAI3799891.1"/>
    </source>
</evidence>
<reference evidence="2" key="1">
    <citation type="journal article" date="2022" name="Mol. Ecol. Resour.">
        <title>The genomes of chicory, endive, great burdock and yacon provide insights into Asteraceae palaeo-polyploidization history and plant inulin production.</title>
        <authorList>
            <person name="Fan W."/>
            <person name="Wang S."/>
            <person name="Wang H."/>
            <person name="Wang A."/>
            <person name="Jiang F."/>
            <person name="Liu H."/>
            <person name="Zhao H."/>
            <person name="Xu D."/>
            <person name="Zhang Y."/>
        </authorList>
    </citation>
    <scope>NUCLEOTIDE SEQUENCE [LARGE SCALE GENOMIC DNA]</scope>
    <source>
        <strain evidence="2">cv. Yunnan</strain>
    </source>
</reference>
<gene>
    <name evidence="1" type="ORF">L1987_35196</name>
</gene>
<keyword evidence="2" id="KW-1185">Reference proteome</keyword>
<protein>
    <submittedName>
        <fullName evidence="1">Uncharacterized protein</fullName>
    </submittedName>
</protein>
<dbReference type="Proteomes" id="UP001056120">
    <property type="component" value="Linkage Group LG11"/>
</dbReference>
<organism evidence="1 2">
    <name type="scientific">Smallanthus sonchifolius</name>
    <dbReference type="NCBI Taxonomy" id="185202"/>
    <lineage>
        <taxon>Eukaryota</taxon>
        <taxon>Viridiplantae</taxon>
        <taxon>Streptophyta</taxon>
        <taxon>Embryophyta</taxon>
        <taxon>Tracheophyta</taxon>
        <taxon>Spermatophyta</taxon>
        <taxon>Magnoliopsida</taxon>
        <taxon>eudicotyledons</taxon>
        <taxon>Gunneridae</taxon>
        <taxon>Pentapetalae</taxon>
        <taxon>asterids</taxon>
        <taxon>campanulids</taxon>
        <taxon>Asterales</taxon>
        <taxon>Asteraceae</taxon>
        <taxon>Asteroideae</taxon>
        <taxon>Heliantheae alliance</taxon>
        <taxon>Millerieae</taxon>
        <taxon>Smallanthus</taxon>
    </lineage>
</organism>
<proteinExistence type="predicted"/>
<reference evidence="1 2" key="2">
    <citation type="journal article" date="2022" name="Mol. Ecol. Resour.">
        <title>The genomes of chicory, endive, great burdock and yacon provide insights into Asteraceae paleo-polyploidization history and plant inulin production.</title>
        <authorList>
            <person name="Fan W."/>
            <person name="Wang S."/>
            <person name="Wang H."/>
            <person name="Wang A."/>
            <person name="Jiang F."/>
            <person name="Liu H."/>
            <person name="Zhao H."/>
            <person name="Xu D."/>
            <person name="Zhang Y."/>
        </authorList>
    </citation>
    <scope>NUCLEOTIDE SEQUENCE [LARGE SCALE GENOMIC DNA]</scope>
    <source>
        <strain evidence="2">cv. Yunnan</strain>
        <tissue evidence="1">Leaves</tissue>
    </source>
</reference>
<accession>A0ACB9HX59</accession>
<sequence>MRNEEGNLQNLESSGGGESLDHSRGRCRSLKRVVMMVSSDPEDIEVRAKKKNGRLDQSSVWSDGVQSVTSLIVAFLS</sequence>